<keyword evidence="1" id="KW-0472">Membrane</keyword>
<keyword evidence="3" id="KW-1185">Reference proteome</keyword>
<evidence type="ECO:0000313" key="2">
    <source>
        <dbReference type="EMBL" id="ACS33508.1"/>
    </source>
</evidence>
<sequence>MFGSYELKTQFIKVPGTKIHLLEEGEFVRYRRGDVTRTIKKSSGGRIILLPAPAVGYGVGLLMIRLKSPLVVPPGEKVEGYVSAPVELDVLVGGLSIDRFSLTREKYALYGTIEAGAIARYWVSEFSEKEPESVCVVKLSVVNASTEWKAIDKVVFPIKGSTMYYREGRAYYPLITVKLGNGFPEINNTGMAPEDDLVRVGSVKTLPNFIMRW</sequence>
<dbReference type="PATRIC" id="fig|593117.10.peg.1002"/>
<protein>
    <recommendedName>
        <fullName evidence="4">DUF432 domain-containing protein</fullName>
    </recommendedName>
</protein>
<dbReference type="RefSeq" id="WP_015858622.1">
    <property type="nucleotide sequence ID" value="NC_012804.1"/>
</dbReference>
<dbReference type="eggNOG" id="arCOG01766">
    <property type="taxonomic scope" value="Archaea"/>
</dbReference>
<dbReference type="Proteomes" id="UP000001488">
    <property type="component" value="Chromosome"/>
</dbReference>
<dbReference type="GeneID" id="7988063"/>
<evidence type="ECO:0000313" key="3">
    <source>
        <dbReference type="Proteomes" id="UP000001488"/>
    </source>
</evidence>
<dbReference type="STRING" id="593117.TGAM_1006"/>
<dbReference type="PIRSF" id="PIRSF019202">
    <property type="entry name" value="UCP019202"/>
    <property type="match status" value="1"/>
</dbReference>
<dbReference type="AlphaFoldDB" id="C5A5J6"/>
<dbReference type="HOGENOM" id="CLU_1324065_0_0_2"/>
<dbReference type="Pfam" id="PF04254">
    <property type="entry name" value="DUF432"/>
    <property type="match status" value="1"/>
</dbReference>
<dbReference type="KEGG" id="tga:TGAM_1006"/>
<dbReference type="EMBL" id="CP001398">
    <property type="protein sequence ID" value="ACS33508.1"/>
    <property type="molecule type" value="Genomic_DNA"/>
</dbReference>
<keyword evidence="1" id="KW-0812">Transmembrane</keyword>
<reference evidence="2 3" key="1">
    <citation type="journal article" date="2007" name="Genome Biol.">
        <title>Genome analysis and genome-wide proteomics of Thermococcus gammatolerans, the most radioresistant organism known amongst the Archaea.</title>
        <authorList>
            <person name="Zivanovic Y."/>
            <person name="Armengaud J."/>
            <person name="Lagorce A."/>
            <person name="Leplat C."/>
            <person name="Guerin P."/>
            <person name="Dutertre M."/>
            <person name="Anthouard V."/>
            <person name="Forterre P."/>
            <person name="Wincker P."/>
            <person name="Confalonieri F."/>
        </authorList>
    </citation>
    <scope>NUCLEOTIDE SEQUENCE [LARGE SCALE GENOMIC DNA]</scope>
    <source>
        <strain evidence="3">DSM 15229 / JCM 11827 / EJ3</strain>
    </source>
</reference>
<dbReference type="InterPro" id="IPR007366">
    <property type="entry name" value="DUF432"/>
</dbReference>
<gene>
    <name evidence="2" type="ordered locus">TGAM_1006</name>
</gene>
<dbReference type="OrthoDB" id="59763at2157"/>
<dbReference type="PaxDb" id="593117-TGAM_1006"/>
<accession>C5A5J6</accession>
<evidence type="ECO:0008006" key="4">
    <source>
        <dbReference type="Google" id="ProtNLM"/>
    </source>
</evidence>
<organism evidence="2 3">
    <name type="scientific">Thermococcus gammatolerans (strain DSM 15229 / JCM 11827 / EJ3)</name>
    <dbReference type="NCBI Taxonomy" id="593117"/>
    <lineage>
        <taxon>Archaea</taxon>
        <taxon>Methanobacteriati</taxon>
        <taxon>Methanobacteriota</taxon>
        <taxon>Thermococci</taxon>
        <taxon>Thermococcales</taxon>
        <taxon>Thermococcaceae</taxon>
        <taxon>Thermococcus</taxon>
    </lineage>
</organism>
<feature type="transmembrane region" description="Helical" evidence="1">
    <location>
        <begin position="47"/>
        <end position="66"/>
    </location>
</feature>
<evidence type="ECO:0000256" key="1">
    <source>
        <dbReference type="SAM" id="Phobius"/>
    </source>
</evidence>
<keyword evidence="1" id="KW-1133">Transmembrane helix</keyword>
<name>C5A5J6_THEGJ</name>
<proteinExistence type="predicted"/>